<dbReference type="STRING" id="1068978.AMETH_5828"/>
<dbReference type="SUPFAM" id="SSF109854">
    <property type="entry name" value="DinB/YfiT-like putative metalloenzymes"/>
    <property type="match status" value="1"/>
</dbReference>
<dbReference type="KEGG" id="amq:AMETH_5828"/>
<dbReference type="InterPro" id="IPR007061">
    <property type="entry name" value="MST-like"/>
</dbReference>
<feature type="region of interest" description="Disordered" evidence="1">
    <location>
        <begin position="11"/>
        <end position="51"/>
    </location>
</feature>
<dbReference type="AlphaFoldDB" id="A0A076N526"/>
<evidence type="ECO:0000313" key="3">
    <source>
        <dbReference type="Proteomes" id="UP000062973"/>
    </source>
</evidence>
<sequence length="75" mass="8032">MLIRQIFVPVEDRPRGDGRAGRLPRLPARGGGRGGAGVPEPQSRTPGVPSGTNLIGLVKHLTHVERHWLLGPTGR</sequence>
<dbReference type="InterPro" id="IPR034660">
    <property type="entry name" value="DinB/YfiT-like"/>
</dbReference>
<keyword evidence="3" id="KW-1185">Reference proteome</keyword>
<evidence type="ECO:0000313" key="2">
    <source>
        <dbReference type="EMBL" id="AIJ25920.1"/>
    </source>
</evidence>
<dbReference type="EMBL" id="CP009110">
    <property type="protein sequence ID" value="AIJ25920.1"/>
    <property type="molecule type" value="Genomic_DNA"/>
</dbReference>
<reference evidence="2 3" key="1">
    <citation type="submission" date="2014-07" db="EMBL/GenBank/DDBJ databases">
        <title>Whole Genome Sequence of the Amycolatopsis methanolica 239.</title>
        <authorList>
            <person name="Tang B."/>
        </authorList>
    </citation>
    <scope>NUCLEOTIDE SEQUENCE [LARGE SCALE GENOMIC DNA]</scope>
    <source>
        <strain evidence="2 3">239</strain>
    </source>
</reference>
<feature type="compositionally biased region" description="Polar residues" evidence="1">
    <location>
        <begin position="42"/>
        <end position="51"/>
    </location>
</feature>
<proteinExistence type="predicted"/>
<evidence type="ECO:0008006" key="4">
    <source>
        <dbReference type="Google" id="ProtNLM"/>
    </source>
</evidence>
<feature type="compositionally biased region" description="Basic and acidic residues" evidence="1">
    <location>
        <begin position="11"/>
        <end position="20"/>
    </location>
</feature>
<evidence type="ECO:0000256" key="1">
    <source>
        <dbReference type="SAM" id="MobiDB-lite"/>
    </source>
</evidence>
<gene>
    <name evidence="2" type="ORF">AMETH_5828</name>
</gene>
<protein>
    <recommendedName>
        <fullName evidence="4">DUF664 domain-containing protein</fullName>
    </recommendedName>
</protein>
<dbReference type="Proteomes" id="UP000062973">
    <property type="component" value="Chromosome"/>
</dbReference>
<name>A0A076N526_AMYME</name>
<dbReference type="HOGENOM" id="CLU_2662999_0_0_11"/>
<dbReference type="Pfam" id="PF04978">
    <property type="entry name" value="MST"/>
    <property type="match status" value="1"/>
</dbReference>
<accession>A0A076N526</accession>
<dbReference type="PATRIC" id="fig|1068978.7.peg.6255"/>
<organism evidence="2 3">
    <name type="scientific">Amycolatopsis methanolica 239</name>
    <dbReference type="NCBI Taxonomy" id="1068978"/>
    <lineage>
        <taxon>Bacteria</taxon>
        <taxon>Bacillati</taxon>
        <taxon>Actinomycetota</taxon>
        <taxon>Actinomycetes</taxon>
        <taxon>Pseudonocardiales</taxon>
        <taxon>Pseudonocardiaceae</taxon>
        <taxon>Amycolatopsis</taxon>
        <taxon>Amycolatopsis methanolica group</taxon>
    </lineage>
</organism>